<dbReference type="Proteomes" id="UP000019132">
    <property type="component" value="Unassembled WGS sequence"/>
</dbReference>
<dbReference type="InParanoid" id="K3WAT6"/>
<dbReference type="VEuPathDB" id="FungiDB:PYU1_G002075"/>
<dbReference type="AlphaFoldDB" id="K3WAT6"/>
<feature type="coiled-coil region" evidence="1">
    <location>
        <begin position="24"/>
        <end position="58"/>
    </location>
</feature>
<accession>K3WAT6</accession>
<dbReference type="OMA" id="LVFVHPC"/>
<reference evidence="3" key="1">
    <citation type="journal article" date="2010" name="Genome Biol.">
        <title>Genome sequence of the necrotrophic plant pathogen Pythium ultimum reveals original pathogenicity mechanisms and effector repertoire.</title>
        <authorList>
            <person name="Levesque C.A."/>
            <person name="Brouwer H."/>
            <person name="Cano L."/>
            <person name="Hamilton J.P."/>
            <person name="Holt C."/>
            <person name="Huitema E."/>
            <person name="Raffaele S."/>
            <person name="Robideau G.P."/>
            <person name="Thines M."/>
            <person name="Win J."/>
            <person name="Zerillo M.M."/>
            <person name="Beakes G.W."/>
            <person name="Boore J.L."/>
            <person name="Busam D."/>
            <person name="Dumas B."/>
            <person name="Ferriera S."/>
            <person name="Fuerstenberg S.I."/>
            <person name="Gachon C.M."/>
            <person name="Gaulin E."/>
            <person name="Govers F."/>
            <person name="Grenville-Briggs L."/>
            <person name="Horner N."/>
            <person name="Hostetler J."/>
            <person name="Jiang R.H."/>
            <person name="Johnson J."/>
            <person name="Krajaejun T."/>
            <person name="Lin H."/>
            <person name="Meijer H.J."/>
            <person name="Moore B."/>
            <person name="Morris P."/>
            <person name="Phuntmart V."/>
            <person name="Puiu D."/>
            <person name="Shetty J."/>
            <person name="Stajich J.E."/>
            <person name="Tripathy S."/>
            <person name="Wawra S."/>
            <person name="van West P."/>
            <person name="Whitty B.R."/>
            <person name="Coutinho P.M."/>
            <person name="Henrissat B."/>
            <person name="Martin F."/>
            <person name="Thomas P.D."/>
            <person name="Tyler B.M."/>
            <person name="De Vries R.P."/>
            <person name="Kamoun S."/>
            <person name="Yandell M."/>
            <person name="Tisserat N."/>
            <person name="Buell C.R."/>
        </authorList>
    </citation>
    <scope>NUCLEOTIDE SEQUENCE</scope>
    <source>
        <strain evidence="3">DAOM:BR144</strain>
    </source>
</reference>
<dbReference type="Gene3D" id="2.30.29.30">
    <property type="entry name" value="Pleckstrin-homology domain (PH domain)/Phosphotyrosine-binding domain (PTB)"/>
    <property type="match status" value="1"/>
</dbReference>
<name>K3WAT6_GLOUD</name>
<reference evidence="2" key="3">
    <citation type="submission" date="2015-02" db="UniProtKB">
        <authorList>
            <consortium name="EnsemblProtists"/>
        </authorList>
    </citation>
    <scope>IDENTIFICATION</scope>
    <source>
        <strain evidence="2">DAOM BR144</strain>
    </source>
</reference>
<dbReference type="EnsemblProtists" id="PYU1_T002077">
    <property type="protein sequence ID" value="PYU1_T002077"/>
    <property type="gene ID" value="PYU1_G002075"/>
</dbReference>
<dbReference type="EMBL" id="GL376634">
    <property type="status" value="NOT_ANNOTATED_CDS"/>
    <property type="molecule type" value="Genomic_DNA"/>
</dbReference>
<sequence>MAMHGGVANVQASSALASALEIKTRDVHGKLQSVEKQLADLERERDQVMLDKANLVQERDLIASMKHELEMEKLQLLEERDAIVAQNKLLASQHRSASDLHVSTLQQERRDATKLKEELEAARGELTLLQQANSELVESELSLREKISEQTQAFREKSHAMEKLRHEKEDLELQWKELVLEHSDTAHHAEELHSRLIEAQEKCRDAELQIHSLDEELDVKTKQLAELKQAIEAVKLNNTELDRLLRRENGTQRTSATASNEDPATDHLVLLRQLLDERATIEQQRDEFLVESSSYEQELQTCQEKADLLSSQNAEYEHQIISLENELHMARNRQQALQIEYENQHLTVQQNLTSTQEDLLRKIQVLKDSFMTEKVEKEQLRVAYAVEKAEKEQLRVVLDRLEESARAKLDAHTKEQEFLSQFKLQLMNGIVVTKYGTRGNPHSRVLFSDTGCRWISWKQPSSSGLSLTSPRSDAKVETNDLVDIIPGATTEIFLRQKPDVPAKCLSLVFVHPCRTLDIEAESIEKCQFYLRGFRLLHEEVAHKRR</sequence>
<reference evidence="3" key="2">
    <citation type="submission" date="2010-04" db="EMBL/GenBank/DDBJ databases">
        <authorList>
            <person name="Buell R."/>
            <person name="Hamilton J."/>
            <person name="Hostetler J."/>
        </authorList>
    </citation>
    <scope>NUCLEOTIDE SEQUENCE [LARGE SCALE GENOMIC DNA]</scope>
    <source>
        <strain evidence="3">DAOM:BR144</strain>
    </source>
</reference>
<dbReference type="eggNOG" id="ENOG502S5MB">
    <property type="taxonomic scope" value="Eukaryota"/>
</dbReference>
<evidence type="ECO:0000313" key="2">
    <source>
        <dbReference type="EnsemblProtists" id="PYU1_T002077"/>
    </source>
</evidence>
<keyword evidence="3" id="KW-1185">Reference proteome</keyword>
<dbReference type="InterPro" id="IPR011993">
    <property type="entry name" value="PH-like_dom_sf"/>
</dbReference>
<evidence type="ECO:0000313" key="3">
    <source>
        <dbReference type="Proteomes" id="UP000019132"/>
    </source>
</evidence>
<proteinExistence type="predicted"/>
<protein>
    <submittedName>
        <fullName evidence="2">Uncharacterized protein</fullName>
    </submittedName>
</protein>
<feature type="coiled-coil region" evidence="1">
    <location>
        <begin position="271"/>
        <end position="340"/>
    </location>
</feature>
<dbReference type="HOGENOM" id="CLU_461184_0_0_1"/>
<evidence type="ECO:0000256" key="1">
    <source>
        <dbReference type="SAM" id="Coils"/>
    </source>
</evidence>
<organism evidence="2 3">
    <name type="scientific">Globisporangium ultimum (strain ATCC 200006 / CBS 805.95 / DAOM BR144)</name>
    <name type="common">Pythium ultimum</name>
    <dbReference type="NCBI Taxonomy" id="431595"/>
    <lineage>
        <taxon>Eukaryota</taxon>
        <taxon>Sar</taxon>
        <taxon>Stramenopiles</taxon>
        <taxon>Oomycota</taxon>
        <taxon>Peronosporomycetes</taxon>
        <taxon>Pythiales</taxon>
        <taxon>Pythiaceae</taxon>
        <taxon>Globisporangium</taxon>
    </lineage>
</organism>
<keyword evidence="1" id="KW-0175">Coiled coil</keyword>
<feature type="coiled-coil region" evidence="1">
    <location>
        <begin position="102"/>
        <end position="244"/>
    </location>
</feature>
<dbReference type="STRING" id="431595.K3WAT6"/>